<evidence type="ECO:0000256" key="1">
    <source>
        <dbReference type="SAM" id="MobiDB-lite"/>
    </source>
</evidence>
<comment type="caution">
    <text evidence="2">The sequence shown here is derived from an EMBL/GenBank/DDBJ whole genome shotgun (WGS) entry which is preliminary data.</text>
</comment>
<dbReference type="RefSeq" id="WP_096157124.1">
    <property type="nucleotide sequence ID" value="NZ_NRGX01000001.1"/>
</dbReference>
<name>A0A2A3WZE2_BREAU</name>
<reference evidence="2 3" key="1">
    <citation type="journal article" date="2017" name="Elife">
        <title>Extensive horizontal gene transfer in cheese-associated bacteria.</title>
        <authorList>
            <person name="Bonham K.S."/>
            <person name="Wolfe B.E."/>
            <person name="Dutton R.J."/>
        </authorList>
    </citation>
    <scope>NUCLEOTIDE SEQUENCE [LARGE SCALE GENOMIC DNA]</scope>
    <source>
        <strain evidence="2 3">JB5</strain>
    </source>
</reference>
<dbReference type="Proteomes" id="UP000218377">
    <property type="component" value="Unassembled WGS sequence"/>
</dbReference>
<dbReference type="AlphaFoldDB" id="A0A2A3WZE2"/>
<sequence length="337" mass="36871">MTPTPNQADPHEPEQPRELSSPLPAALHQPRVVEALAAMFPPEPEDVVYGNDEAFEAAHREWVETCTTLATQASRLPELLERLKQAEQGRDAILDVLDRYQLPAEPRREDYVPSAEDIAAGGEFLVWEPYAQDHARWRDLVAEAVTAREQALGQAAREAGPRTANLPPQFHREWVPCDLIAVTTLQALLSADPQVVGQILTEDHREHLIALLEAADVEVRIPDPDDPDGPELYEGPASQAHKWIDPGIYPATGLDGESQFRVVVGPTSSGPEVDASAAFPPAEHDSRILDQIAHLLEHAFDRPDPAQLLASITTFLVSSGRVSRDLDSTTEPGGPGR</sequence>
<evidence type="ECO:0000313" key="2">
    <source>
        <dbReference type="EMBL" id="PCC16872.1"/>
    </source>
</evidence>
<accession>A0A2A3WZE2</accession>
<proteinExistence type="predicted"/>
<gene>
    <name evidence="2" type="ORF">CIK79_00260</name>
</gene>
<dbReference type="EMBL" id="NRGX01000001">
    <property type="protein sequence ID" value="PCC16872.1"/>
    <property type="molecule type" value="Genomic_DNA"/>
</dbReference>
<feature type="region of interest" description="Disordered" evidence="1">
    <location>
        <begin position="1"/>
        <end position="27"/>
    </location>
</feature>
<evidence type="ECO:0000313" key="3">
    <source>
        <dbReference type="Proteomes" id="UP000218377"/>
    </source>
</evidence>
<organism evidence="2 3">
    <name type="scientific">Brevibacterium aurantiacum</name>
    <dbReference type="NCBI Taxonomy" id="273384"/>
    <lineage>
        <taxon>Bacteria</taxon>
        <taxon>Bacillati</taxon>
        <taxon>Actinomycetota</taxon>
        <taxon>Actinomycetes</taxon>
        <taxon>Micrococcales</taxon>
        <taxon>Brevibacteriaceae</taxon>
        <taxon>Brevibacterium</taxon>
    </lineage>
</organism>
<protein>
    <submittedName>
        <fullName evidence="2">Uncharacterized protein</fullName>
    </submittedName>
</protein>